<dbReference type="Proteomes" id="UP000186720">
    <property type="component" value="Unassembled WGS sequence"/>
</dbReference>
<gene>
    <name evidence="1" type="ORF">RG47T_2828</name>
</gene>
<organism evidence="1 2">
    <name type="scientific">Mucilaginibacter polytrichastri</name>
    <dbReference type="NCBI Taxonomy" id="1302689"/>
    <lineage>
        <taxon>Bacteria</taxon>
        <taxon>Pseudomonadati</taxon>
        <taxon>Bacteroidota</taxon>
        <taxon>Sphingobacteriia</taxon>
        <taxon>Sphingobacteriales</taxon>
        <taxon>Sphingobacteriaceae</taxon>
        <taxon>Mucilaginibacter</taxon>
    </lineage>
</organism>
<name>A0A1Q6A036_9SPHI</name>
<proteinExistence type="predicted"/>
<protein>
    <submittedName>
        <fullName evidence="1">Uncharacterized protein</fullName>
    </submittedName>
</protein>
<evidence type="ECO:0000313" key="1">
    <source>
        <dbReference type="EMBL" id="OKS87367.1"/>
    </source>
</evidence>
<comment type="caution">
    <text evidence="1">The sequence shown here is derived from an EMBL/GenBank/DDBJ whole genome shotgun (WGS) entry which is preliminary data.</text>
</comment>
<accession>A0A1Q6A036</accession>
<dbReference type="STRING" id="1302689.RG47T_2828"/>
<sequence length="42" mass="4922">MFSDFDIDISFIGGTAELINKLTDVKDLDLFEIKPRYREKVK</sequence>
<reference evidence="1 2" key="1">
    <citation type="submission" date="2016-11" db="EMBL/GenBank/DDBJ databases">
        <title>Whole Genome Sequencing of Mucilaginibacter polytrichastri RG4-7(T) isolated from the moss sample.</title>
        <authorList>
            <person name="Li Y."/>
        </authorList>
    </citation>
    <scope>NUCLEOTIDE SEQUENCE [LARGE SCALE GENOMIC DNA]</scope>
    <source>
        <strain evidence="1 2">RG4-7</strain>
    </source>
</reference>
<dbReference type="AlphaFoldDB" id="A0A1Q6A036"/>
<evidence type="ECO:0000313" key="2">
    <source>
        <dbReference type="Proteomes" id="UP000186720"/>
    </source>
</evidence>
<keyword evidence="2" id="KW-1185">Reference proteome</keyword>
<dbReference type="EMBL" id="MPPL01000001">
    <property type="protein sequence ID" value="OKS87367.1"/>
    <property type="molecule type" value="Genomic_DNA"/>
</dbReference>